<comment type="caution">
    <text evidence="2">The sequence shown here is derived from an EMBL/GenBank/DDBJ whole genome shotgun (WGS) entry which is preliminary data.</text>
</comment>
<gene>
    <name evidence="2" type="ORF">STCU_08765</name>
</gene>
<accession>S9VCX0</accession>
<feature type="non-terminal residue" evidence="2">
    <location>
        <position position="455"/>
    </location>
</feature>
<proteinExistence type="predicted"/>
<dbReference type="EMBL" id="ATMH01008765">
    <property type="protein sequence ID" value="EPY20945.1"/>
    <property type="molecule type" value="Genomic_DNA"/>
</dbReference>
<evidence type="ECO:0000256" key="1">
    <source>
        <dbReference type="SAM" id="MobiDB-lite"/>
    </source>
</evidence>
<feature type="region of interest" description="Disordered" evidence="1">
    <location>
        <begin position="343"/>
        <end position="416"/>
    </location>
</feature>
<feature type="compositionally biased region" description="Low complexity" evidence="1">
    <location>
        <begin position="350"/>
        <end position="361"/>
    </location>
</feature>
<reference evidence="2 3" key="1">
    <citation type="journal article" date="2013" name="PLoS ONE">
        <title>Predicting the Proteins of Angomonas deanei, Strigomonas culicis and Their Respective Endosymbionts Reveals New Aspects of the Trypanosomatidae Family.</title>
        <authorList>
            <person name="Motta M.C."/>
            <person name="Martins A.C."/>
            <person name="de Souza S.S."/>
            <person name="Catta-Preta C.M."/>
            <person name="Silva R."/>
            <person name="Klein C.C."/>
            <person name="de Almeida L.G."/>
            <person name="de Lima Cunha O."/>
            <person name="Ciapina L.P."/>
            <person name="Brocchi M."/>
            <person name="Colabardini A.C."/>
            <person name="de Araujo Lima B."/>
            <person name="Machado C.R."/>
            <person name="de Almeida Soares C.M."/>
            <person name="Probst C.M."/>
            <person name="de Menezes C.B."/>
            <person name="Thompson C.E."/>
            <person name="Bartholomeu D.C."/>
            <person name="Gradia D.F."/>
            <person name="Pavoni D.P."/>
            <person name="Grisard E.C."/>
            <person name="Fantinatti-Garboggini F."/>
            <person name="Marchini F.K."/>
            <person name="Rodrigues-Luiz G.F."/>
            <person name="Wagner G."/>
            <person name="Goldman G.H."/>
            <person name="Fietto J.L."/>
            <person name="Elias M.C."/>
            <person name="Goldman M.H."/>
            <person name="Sagot M.F."/>
            <person name="Pereira M."/>
            <person name="Stoco P.H."/>
            <person name="de Mendonca-Neto R.P."/>
            <person name="Teixeira S.M."/>
            <person name="Maciel T.E."/>
            <person name="de Oliveira Mendes T.A."/>
            <person name="Urmenyi T.P."/>
            <person name="de Souza W."/>
            <person name="Schenkman S."/>
            <person name="de Vasconcelos A.T."/>
        </authorList>
    </citation>
    <scope>NUCLEOTIDE SEQUENCE [LARGE SCALE GENOMIC DNA]</scope>
</reference>
<dbReference type="Proteomes" id="UP000015354">
    <property type="component" value="Unassembled WGS sequence"/>
</dbReference>
<feature type="compositionally biased region" description="Basic and acidic residues" evidence="1">
    <location>
        <begin position="292"/>
        <end position="307"/>
    </location>
</feature>
<dbReference type="OrthoDB" id="264966at2759"/>
<keyword evidence="3" id="KW-1185">Reference proteome</keyword>
<feature type="region of interest" description="Disordered" evidence="1">
    <location>
        <begin position="285"/>
        <end position="323"/>
    </location>
</feature>
<organism evidence="2 3">
    <name type="scientific">Strigomonas culicis</name>
    <dbReference type="NCBI Taxonomy" id="28005"/>
    <lineage>
        <taxon>Eukaryota</taxon>
        <taxon>Discoba</taxon>
        <taxon>Euglenozoa</taxon>
        <taxon>Kinetoplastea</taxon>
        <taxon>Metakinetoplastina</taxon>
        <taxon>Trypanosomatida</taxon>
        <taxon>Trypanosomatidae</taxon>
        <taxon>Strigomonadinae</taxon>
        <taxon>Strigomonas</taxon>
    </lineage>
</organism>
<protein>
    <submittedName>
        <fullName evidence="2">Uncharacterized protein</fullName>
    </submittedName>
</protein>
<sequence length="455" mass="48483">MTQYAGILEKQFTLYGLPAKLRIALLAYPDSAAPLSFDGLIDTNAAPARAAPKGVVKTMARGEAMTLLISLETMLERRGAAGTQAPTTRVERQLRELEERRKQLTGTEGLAATVVRERAEHCIAAQYVALAHKLRGNYVGETGAYLREMALRSGVLLSEEQPGGDPGALRGQLRQTELRLEELRAQQHQLEEDQLALGRIQHKTDVTAELCANLEKVATVGTQIKTLEQQQRALAEATQRAPAAATPLSQEVQRIDARVAALATEREQLQAKVRHMSGVAATHVLAWARSKNPPEESRRPADRRGVDDLFPGGGKDAEGPRDVLQEQQRKEILNAFKDLRASALPPTARSASSGSSSGAASPRDGYGNDLPSRGDFGGSKPKAASARHADPLRPEGMGTNMFAPEPAAGGGGAVKLPSRSEFNFAASANKRDAAPAAEFDFNAVLRGSGGGGAVA</sequence>
<evidence type="ECO:0000313" key="3">
    <source>
        <dbReference type="Proteomes" id="UP000015354"/>
    </source>
</evidence>
<dbReference type="AlphaFoldDB" id="S9VCX0"/>
<evidence type="ECO:0000313" key="2">
    <source>
        <dbReference type="EMBL" id="EPY20945.1"/>
    </source>
</evidence>
<name>S9VCX0_9TRYP</name>